<evidence type="ECO:0000313" key="1">
    <source>
        <dbReference type="EMBL" id="XCD05181.1"/>
    </source>
</evidence>
<dbReference type="EMBL" id="PP511709">
    <property type="protein sequence ID" value="XCD06785.1"/>
    <property type="molecule type" value="Genomic_DNA"/>
</dbReference>
<proteinExistence type="predicted"/>
<protein>
    <submittedName>
        <fullName evidence="1">DNA pilot protein</fullName>
    </submittedName>
</protein>
<sequence>MSVLGAVSGIVGAGINYLGQQSTNEANLNLAKMQNDWNEHMWNQNNLYNSPSAQVQRLIEAGINPLGQNFTSYQSSPVQSADMANQQAPQLDTGSIVQGFQGDRNLDIQEKLADADIKLKNAQGITEAKKAGLLESQKAEQLIKNQYADDTYRYQRDNAKWQADLSASDAFIRQLDSSFAGTRYYEQIRNIISSTDYNDALKLFTQVQRQWYPELTRATIKEKLSQANLNNANSKQIKEMLGITKKLTNMQIMSLYVGLYETLSKTNLNNVEAFGKALNNTYRNMGLDAFDFGIGKFQISPGKVIFGSLNCLDMVLNGRDSHNGNVMNYGGGNFSYNNPQLTDYGVSKPVWQE</sequence>
<dbReference type="EMBL" id="PP511525">
    <property type="protein sequence ID" value="XCD05181.1"/>
    <property type="molecule type" value="Genomic_DNA"/>
</dbReference>
<evidence type="ECO:0000313" key="2">
    <source>
        <dbReference type="EMBL" id="XCD06785.1"/>
    </source>
</evidence>
<organism evidence="1">
    <name type="scientific">Dulem virus 261</name>
    <dbReference type="NCBI Taxonomy" id="3145738"/>
    <lineage>
        <taxon>Viruses</taxon>
        <taxon>Monodnaviria</taxon>
        <taxon>Sangervirae</taxon>
        <taxon>Phixviricota</taxon>
        <taxon>Malgrandaviricetes</taxon>
        <taxon>Petitvirales</taxon>
        <taxon>Microviridae</taxon>
        <taxon>Microvirus</taxon>
    </lineage>
</organism>
<accession>A0AAU8B1L3</accession>
<reference evidence="1" key="1">
    <citation type="submission" date="2024-03" db="EMBL/GenBank/DDBJ databases">
        <title>Diverse circular DNA viruses in blood, oral, and fecal samples of captive lemurs.</title>
        <authorList>
            <person name="Paietta E.N."/>
            <person name="Kraberger S."/>
            <person name="Lund M.C."/>
            <person name="Custer J.M."/>
            <person name="Vargas K.M."/>
            <person name="Ehmke E.E."/>
            <person name="Yoder A.D."/>
            <person name="Varsani A."/>
        </authorList>
    </citation>
    <scope>NUCLEOTIDE SEQUENCE</scope>
    <source>
        <strain evidence="1">Duke_24FS_37</strain>
        <strain evidence="2">Duke_26_25</strain>
    </source>
</reference>
<name>A0AAU8B1L3_9VIRU</name>